<protein>
    <recommendedName>
        <fullName evidence="4">PD-(D/E)XK endonuclease-like domain-containing protein</fullName>
    </recommendedName>
</protein>
<dbReference type="AlphaFoldDB" id="A8ABH1"/>
<comment type="cofactor">
    <cofactor evidence="1">
        <name>Mn(2+)</name>
        <dbReference type="ChEBI" id="CHEBI:29035"/>
    </cofactor>
</comment>
<dbReference type="EMBL" id="CP000816">
    <property type="protein sequence ID" value="ABU82273.1"/>
    <property type="molecule type" value="Genomic_DNA"/>
</dbReference>
<evidence type="ECO:0008006" key="4">
    <source>
        <dbReference type="Google" id="ProtNLM"/>
    </source>
</evidence>
<dbReference type="KEGG" id="iho:Igni_1096"/>
<dbReference type="eggNOG" id="arCOG00790">
    <property type="taxonomic scope" value="Archaea"/>
</dbReference>
<reference evidence="2 3" key="1">
    <citation type="journal article" date="2008" name="Genome Biol.">
        <title>A genomic analysis of the archaeal system Ignicoccus hospitalis-Nanoarchaeum equitans.</title>
        <authorList>
            <person name="Podar M."/>
            <person name="Anderson I."/>
            <person name="Makarova K.S."/>
            <person name="Elkins J.G."/>
            <person name="Ivanova N."/>
            <person name="Wall M.A."/>
            <person name="Lykidis A."/>
            <person name="Mavromatis K."/>
            <person name="Sun H."/>
            <person name="Hudson M.E."/>
            <person name="Chen W."/>
            <person name="Deciu C."/>
            <person name="Hutchison D."/>
            <person name="Eads J.R."/>
            <person name="Anderson A."/>
            <person name="Fernandes F."/>
            <person name="Szeto E."/>
            <person name="Lapidus A."/>
            <person name="Kyrpides N.C."/>
            <person name="Saier M.H.Jr."/>
            <person name="Richardson P.M."/>
            <person name="Rachel R."/>
            <person name="Huber H."/>
            <person name="Eisen J.A."/>
            <person name="Koonin E.V."/>
            <person name="Keller M."/>
            <person name="Stetter K.O."/>
        </authorList>
    </citation>
    <scope>NUCLEOTIDE SEQUENCE [LARGE SCALE GENOMIC DNA]</scope>
    <source>
        <strain evidence="3">KIN4/I / DSM 18386 / JCM 14125</strain>
    </source>
</reference>
<sequence>MLLRSCPRLLSFPRRVRGKLTQFQGISPRGRSLRGIYVIARAEPIIGQHVSGEAGFDVDEGRLLRLLFTPIVERAREDKLQSSDEDPSVVHVSKLSRGCANFVEQDSYEENPELLISSLLRGSNNSISWLLGQLVHTSIELSVDKKVIDGCEVVSEKEVKKEVEVDCEPGKVVVKGHVDLYVKCPQEEFAVELKYRSTGELGLRSYYQTMTYSAALGVPVYVVIITPNKVTVEKVEADEGFLRRVVNDFKCKGYLEEIVFNPDARPCNNCANKANCELWKRAVGVLVSKVKR</sequence>
<dbReference type="HOGENOM" id="CLU_951909_0_0_2"/>
<dbReference type="Proteomes" id="UP000000262">
    <property type="component" value="Chromosome"/>
</dbReference>
<name>A8ABH1_IGNH4</name>
<proteinExistence type="predicted"/>
<dbReference type="STRING" id="453591.Igni_1096"/>
<dbReference type="Gene3D" id="3.90.320.10">
    <property type="match status" value="1"/>
</dbReference>
<evidence type="ECO:0000256" key="1">
    <source>
        <dbReference type="ARBA" id="ARBA00001936"/>
    </source>
</evidence>
<keyword evidence="3" id="KW-1185">Reference proteome</keyword>
<evidence type="ECO:0000313" key="2">
    <source>
        <dbReference type="EMBL" id="ABU82273.1"/>
    </source>
</evidence>
<gene>
    <name evidence="2" type="ordered locus">Igni_1096</name>
</gene>
<accession>A8ABH1</accession>
<organism evidence="2 3">
    <name type="scientific">Ignicoccus hospitalis (strain KIN4/I / DSM 18386 / JCM 14125)</name>
    <dbReference type="NCBI Taxonomy" id="453591"/>
    <lineage>
        <taxon>Archaea</taxon>
        <taxon>Thermoproteota</taxon>
        <taxon>Thermoprotei</taxon>
        <taxon>Desulfurococcales</taxon>
        <taxon>Desulfurococcaceae</taxon>
        <taxon>Ignicoccus</taxon>
    </lineage>
</organism>
<evidence type="ECO:0000313" key="3">
    <source>
        <dbReference type="Proteomes" id="UP000000262"/>
    </source>
</evidence>
<dbReference type="InterPro" id="IPR011604">
    <property type="entry name" value="PDDEXK-like_dom_sf"/>
</dbReference>